<dbReference type="PANTHER" id="PTHR14324:SF3">
    <property type="entry name" value="CONDENSIN-2 COMPLEX SUBUNIT H2"/>
    <property type="match status" value="1"/>
</dbReference>
<evidence type="ECO:0000256" key="3">
    <source>
        <dbReference type="ARBA" id="ARBA00023242"/>
    </source>
</evidence>
<dbReference type="AlphaFoldDB" id="A0A7E4V7A1"/>
<feature type="compositionally biased region" description="Basic and acidic residues" evidence="4">
    <location>
        <begin position="135"/>
        <end position="152"/>
    </location>
</feature>
<comment type="similarity">
    <text evidence="2">Belongs to the CND2 H2 (condensin-2 subunit 2) family.</text>
</comment>
<dbReference type="GO" id="GO:0010032">
    <property type="term" value="P:meiotic chromosome condensation"/>
    <property type="evidence" value="ECO:0007669"/>
    <property type="project" value="TreeGrafter"/>
</dbReference>
<feature type="region of interest" description="Disordered" evidence="4">
    <location>
        <begin position="84"/>
        <end position="168"/>
    </location>
</feature>
<dbReference type="InterPro" id="IPR009378">
    <property type="entry name" value="H2_N"/>
</dbReference>
<organism evidence="7 8">
    <name type="scientific">Panagrellus redivivus</name>
    <name type="common">Microworm</name>
    <dbReference type="NCBI Taxonomy" id="6233"/>
    <lineage>
        <taxon>Eukaryota</taxon>
        <taxon>Metazoa</taxon>
        <taxon>Ecdysozoa</taxon>
        <taxon>Nematoda</taxon>
        <taxon>Chromadorea</taxon>
        <taxon>Rhabditida</taxon>
        <taxon>Tylenchina</taxon>
        <taxon>Panagrolaimomorpha</taxon>
        <taxon>Panagrolaimoidea</taxon>
        <taxon>Panagrolaimidae</taxon>
        <taxon>Panagrellus</taxon>
    </lineage>
</organism>
<name>A0A7E4V7A1_PANRE</name>
<reference evidence="8" key="2">
    <citation type="submission" date="2020-10" db="UniProtKB">
        <authorList>
            <consortium name="WormBaseParasite"/>
        </authorList>
    </citation>
    <scope>IDENTIFICATION</scope>
</reference>
<reference evidence="7" key="1">
    <citation type="journal article" date="2013" name="Genetics">
        <title>The draft genome and transcriptome of Panagrellus redivivus are shaped by the harsh demands of a free-living lifestyle.</title>
        <authorList>
            <person name="Srinivasan J."/>
            <person name="Dillman A.R."/>
            <person name="Macchietto M.G."/>
            <person name="Heikkinen L."/>
            <person name="Lakso M."/>
            <person name="Fracchia K.M."/>
            <person name="Antoshechkin I."/>
            <person name="Mortazavi A."/>
            <person name="Wong G."/>
            <person name="Sternberg P.W."/>
        </authorList>
    </citation>
    <scope>NUCLEOTIDE SEQUENCE [LARGE SCALE GENOMIC DNA]</scope>
    <source>
        <strain evidence="7">MT8872</strain>
    </source>
</reference>
<keyword evidence="3" id="KW-0539">Nucleus</keyword>
<feature type="domain" description="Condensin-2 complex subunit H2 C-terminal" evidence="6">
    <location>
        <begin position="672"/>
        <end position="774"/>
    </location>
</feature>
<dbReference type="Pfam" id="PF06278">
    <property type="entry name" value="CNDH2_N"/>
    <property type="match status" value="1"/>
</dbReference>
<dbReference type="GO" id="GO:0005634">
    <property type="term" value="C:nucleus"/>
    <property type="evidence" value="ECO:0007669"/>
    <property type="project" value="UniProtKB-SubCell"/>
</dbReference>
<evidence type="ECO:0000313" key="7">
    <source>
        <dbReference type="Proteomes" id="UP000492821"/>
    </source>
</evidence>
<accession>A0A7E4V7A1</accession>
<sequence length="810" mass="92327">MADLEIDDDFREKFAYLFKPITDFAKGFEIDLIEVLRDYDSKTFEADTGFNFVNAAAMLQGTTNVYGKRVDILHKAVSNFTDPALEKERRKQAAARTNDEDDDVADKEPDEVRVDPADDAVQEPVAANAKASRLNADDDSYRPPADRTHAAEEINEEEGQRGPNASDLQVITKVKLPERLHRNIAKASIDDNCLITRDSEEGLCIFERFHTDGGKHYPMYVTMKREYPLMYTMPGNMMPLLQGEKRPVELLDLNGMKYGDVDDYRMCRDYVVHNFSIFSNLGGTFCYEVHEDHVAAFAEIQQYLRSANGNQQPERCINDIERTLESDMKRGRPSQHLIELCRRISDGTTTHRYSEGLELDHVFTPLPPDEDYSFGGHNSFAPMDDIDREPFEAVADSIQPEGRVTRSSRQSRRLTAQAPAPRVEFDDGTFREADLYEPDEFCNKPVELVRRMKTASRKALRLRQLRRRKNNDREPLLVEEIADYFANDCKDLRAAMERNMVDNNISWAFQPLMLREQQRRQAVQKELKRARLRGQRALRNLANLSLHDVVDVPIPPPSAQDAVNALEQSLRDLDNQEVYSFNDVTAGSFIGDPVPMGDAMDNDMNASIHFAALNATAVRTQDKDKENTQPLSVFDANDDATDYVDVHDEGLEVPDTDDAMLFADLPENSTIQNVVRVFLNRKWNMALKKQPECAVKLAKWERKMHPILTNLTDDFAAHDYGSKALDCFEGEIGKSLNFEELAQGTPNERSRYLLSLLMLSNRDNVMLHSAHEGVIDERVDVDDVNHEDFQVELLNDADWHGNEMNQSGLI</sequence>
<dbReference type="GO" id="GO:0003682">
    <property type="term" value="F:chromatin binding"/>
    <property type="evidence" value="ECO:0007669"/>
    <property type="project" value="TreeGrafter"/>
</dbReference>
<feature type="region of interest" description="Disordered" evidence="4">
    <location>
        <begin position="399"/>
        <end position="423"/>
    </location>
</feature>
<evidence type="ECO:0000256" key="2">
    <source>
        <dbReference type="ARBA" id="ARBA00007844"/>
    </source>
</evidence>
<dbReference type="InterPro" id="IPR031737">
    <property type="entry name" value="CNDH2_C"/>
</dbReference>
<keyword evidence="7" id="KW-1185">Reference proteome</keyword>
<dbReference type="GO" id="GO:0051306">
    <property type="term" value="P:mitotic sister chromatid separation"/>
    <property type="evidence" value="ECO:0007669"/>
    <property type="project" value="TreeGrafter"/>
</dbReference>
<dbReference type="Pfam" id="PF16858">
    <property type="entry name" value="CNDH2_C"/>
    <property type="match status" value="1"/>
</dbReference>
<protein>
    <submittedName>
        <fullName evidence="8">Condensin-2 complex subunit H2</fullName>
    </submittedName>
</protein>
<dbReference type="GO" id="GO:0000796">
    <property type="term" value="C:condensin complex"/>
    <property type="evidence" value="ECO:0007669"/>
    <property type="project" value="TreeGrafter"/>
</dbReference>
<proteinExistence type="inferred from homology"/>
<evidence type="ECO:0000259" key="5">
    <source>
        <dbReference type="Pfam" id="PF06278"/>
    </source>
</evidence>
<evidence type="ECO:0000256" key="4">
    <source>
        <dbReference type="SAM" id="MobiDB-lite"/>
    </source>
</evidence>
<evidence type="ECO:0000256" key="1">
    <source>
        <dbReference type="ARBA" id="ARBA00004123"/>
    </source>
</evidence>
<feature type="domain" description="Condensin II complex subunit H2 N-terminal" evidence="5">
    <location>
        <begin position="13"/>
        <end position="110"/>
    </location>
</feature>
<comment type="subcellular location">
    <subcellularLocation>
        <location evidence="1">Nucleus</location>
    </subcellularLocation>
</comment>
<dbReference type="InterPro" id="IPR031739">
    <property type="entry name" value="Ncaph2"/>
</dbReference>
<evidence type="ECO:0000313" key="8">
    <source>
        <dbReference type="WBParaSite" id="Pan_g16923.t1"/>
    </source>
</evidence>
<dbReference type="PANTHER" id="PTHR14324">
    <property type="entry name" value="CONDENSIN-2 COMPLEX SUBUNIT H2"/>
    <property type="match status" value="1"/>
</dbReference>
<evidence type="ECO:0000259" key="6">
    <source>
        <dbReference type="Pfam" id="PF16858"/>
    </source>
</evidence>
<feature type="compositionally biased region" description="Basic and acidic residues" evidence="4">
    <location>
        <begin position="106"/>
        <end position="116"/>
    </location>
</feature>
<dbReference type="WBParaSite" id="Pan_g16923.t1">
    <property type="protein sequence ID" value="Pan_g16923.t1"/>
    <property type="gene ID" value="Pan_g16923"/>
</dbReference>
<dbReference type="Proteomes" id="UP000492821">
    <property type="component" value="Unassembled WGS sequence"/>
</dbReference>